<evidence type="ECO:0000313" key="15">
    <source>
        <dbReference type="EMBL" id="KAJ1528725.1"/>
    </source>
</evidence>
<feature type="domain" description="EF-hand" evidence="14">
    <location>
        <begin position="437"/>
        <end position="472"/>
    </location>
</feature>
<dbReference type="EMBL" id="JAPTSV010000004">
    <property type="protein sequence ID" value="KAJ1528725.1"/>
    <property type="molecule type" value="Genomic_DNA"/>
</dbReference>
<evidence type="ECO:0000256" key="12">
    <source>
        <dbReference type="ARBA" id="ARBA00023136"/>
    </source>
</evidence>
<feature type="domain" description="EF-hand" evidence="14">
    <location>
        <begin position="247"/>
        <end position="282"/>
    </location>
</feature>
<proteinExistence type="inferred from homology"/>
<dbReference type="Proteomes" id="UP001075354">
    <property type="component" value="Chromosome 4"/>
</dbReference>
<dbReference type="SMART" id="SM00054">
    <property type="entry name" value="EFh"/>
    <property type="match status" value="2"/>
</dbReference>
<dbReference type="InterPro" id="IPR039800">
    <property type="entry name" value="MICU1/2/3"/>
</dbReference>
<keyword evidence="3" id="KW-0813">Transport</keyword>
<keyword evidence="12" id="KW-0472">Membrane</keyword>
<keyword evidence="9" id="KW-0809">Transit peptide</keyword>
<evidence type="ECO:0000256" key="2">
    <source>
        <dbReference type="ARBA" id="ARBA00004569"/>
    </source>
</evidence>
<evidence type="ECO:0000256" key="5">
    <source>
        <dbReference type="ARBA" id="ARBA00022723"/>
    </source>
</evidence>
<comment type="similarity">
    <text evidence="13">Belongs to the MICU1 family. MICU1 subfamily.</text>
</comment>
<sequence>MATYRNSKSQNASRDLEVYQPWKYQKRHYKTDMHYGHKVRRRGTALNFVHWGLTLALVYIPAADWIDEKAGAARDYIVAKLGKVKDAFKNFPPSVSAATIDTDKHSKVSVVEPASEETEVDDSKKKKKKAIGFRERRIIEYENRIRQFSTPDKVFRYFATLQVTHVHTSGYQSHEVFMTPDDFLRSMTPGVKQPPGLGLDRYKRYDPKDVHTKLELALDEDSIFYKLGSAGLITFSDYIFLLTVLSTSRRHFEIAFRMFDLNGDGDVDCEEFEKVATLIRQQTSIGSRHRDHSNTGNTFKGVNSALTTFFFGSDLTKKLTIERFLEFQEALQREILNLEFQRKNPDEHGNITEADFTELLLAYAGYPQKKKTKTLKRVKKLFHSSPGVSREDYLKFFHFLNNINDVDTALTFYHIAGASIDQATLKHVAKTVAHVDLSDHIISVVFTIFDENLDGQLSNREFVAVMKNRLLRGLEKPKDTGFVKLLQSIMKCARETKPVLLDF</sequence>
<accession>A0AAV7XQZ6</accession>
<organism evidence="15 16">
    <name type="scientific">Megalurothrips usitatus</name>
    <name type="common">bean blossom thrips</name>
    <dbReference type="NCBI Taxonomy" id="439358"/>
    <lineage>
        <taxon>Eukaryota</taxon>
        <taxon>Metazoa</taxon>
        <taxon>Ecdysozoa</taxon>
        <taxon>Arthropoda</taxon>
        <taxon>Hexapoda</taxon>
        <taxon>Insecta</taxon>
        <taxon>Pterygota</taxon>
        <taxon>Neoptera</taxon>
        <taxon>Paraneoptera</taxon>
        <taxon>Thysanoptera</taxon>
        <taxon>Terebrantia</taxon>
        <taxon>Thripoidea</taxon>
        <taxon>Thripidae</taxon>
        <taxon>Megalurothrips</taxon>
    </lineage>
</organism>
<dbReference type="PROSITE" id="PS50222">
    <property type="entry name" value="EF_HAND_2"/>
    <property type="match status" value="2"/>
</dbReference>
<keyword evidence="4" id="KW-0109">Calcium transport</keyword>
<dbReference type="AlphaFoldDB" id="A0AAV7XQZ6"/>
<dbReference type="CDD" id="cd15900">
    <property type="entry name" value="EFh_MICU"/>
    <property type="match status" value="1"/>
</dbReference>
<dbReference type="Pfam" id="PF13833">
    <property type="entry name" value="EF-hand_8"/>
    <property type="match status" value="1"/>
</dbReference>
<dbReference type="GO" id="GO:0036444">
    <property type="term" value="P:calcium import into the mitochondrion"/>
    <property type="evidence" value="ECO:0007669"/>
    <property type="project" value="TreeGrafter"/>
</dbReference>
<evidence type="ECO:0000256" key="4">
    <source>
        <dbReference type="ARBA" id="ARBA00022568"/>
    </source>
</evidence>
<evidence type="ECO:0000256" key="7">
    <source>
        <dbReference type="ARBA" id="ARBA00022792"/>
    </source>
</evidence>
<protein>
    <recommendedName>
        <fullName evidence="14">EF-hand domain-containing protein</fullName>
    </recommendedName>
</protein>
<evidence type="ECO:0000259" key="14">
    <source>
        <dbReference type="PROSITE" id="PS50222"/>
    </source>
</evidence>
<keyword evidence="8" id="KW-0106">Calcium</keyword>
<dbReference type="GO" id="GO:0005758">
    <property type="term" value="C:mitochondrial intermembrane space"/>
    <property type="evidence" value="ECO:0007669"/>
    <property type="project" value="UniProtKB-SubCell"/>
</dbReference>
<dbReference type="GO" id="GO:0005509">
    <property type="term" value="F:calcium ion binding"/>
    <property type="evidence" value="ECO:0007669"/>
    <property type="project" value="InterPro"/>
</dbReference>
<dbReference type="InterPro" id="IPR011992">
    <property type="entry name" value="EF-hand-dom_pair"/>
</dbReference>
<dbReference type="Pfam" id="PF13202">
    <property type="entry name" value="EF-hand_5"/>
    <property type="match status" value="1"/>
</dbReference>
<dbReference type="InterPro" id="IPR018247">
    <property type="entry name" value="EF_Hand_1_Ca_BS"/>
</dbReference>
<name>A0AAV7XQZ6_9NEOP</name>
<dbReference type="GO" id="GO:1990246">
    <property type="term" value="C:uniplex complex"/>
    <property type="evidence" value="ECO:0007669"/>
    <property type="project" value="TreeGrafter"/>
</dbReference>
<dbReference type="PANTHER" id="PTHR12294:SF1">
    <property type="entry name" value="CALCIUM UPTAKE PROTEIN 1, MITOCHONDRIAL"/>
    <property type="match status" value="1"/>
</dbReference>
<dbReference type="GO" id="GO:0051560">
    <property type="term" value="P:mitochondrial calcium ion homeostasis"/>
    <property type="evidence" value="ECO:0007669"/>
    <property type="project" value="TreeGrafter"/>
</dbReference>
<reference evidence="15" key="1">
    <citation type="submission" date="2022-12" db="EMBL/GenBank/DDBJ databases">
        <title>Chromosome-level genome assembly of the bean flower thrips Megalurothrips usitatus.</title>
        <authorList>
            <person name="Ma L."/>
            <person name="Liu Q."/>
            <person name="Li H."/>
            <person name="Cai W."/>
        </authorList>
    </citation>
    <scope>NUCLEOTIDE SEQUENCE</scope>
    <source>
        <strain evidence="15">Cailab_2022a</strain>
    </source>
</reference>
<evidence type="ECO:0000256" key="8">
    <source>
        <dbReference type="ARBA" id="ARBA00022837"/>
    </source>
</evidence>
<evidence type="ECO:0000256" key="9">
    <source>
        <dbReference type="ARBA" id="ARBA00022946"/>
    </source>
</evidence>
<evidence type="ECO:0000313" key="16">
    <source>
        <dbReference type="Proteomes" id="UP001075354"/>
    </source>
</evidence>
<evidence type="ECO:0000256" key="3">
    <source>
        <dbReference type="ARBA" id="ARBA00022448"/>
    </source>
</evidence>
<keyword evidence="10" id="KW-0406">Ion transport</keyword>
<keyword evidence="6" id="KW-0677">Repeat</keyword>
<gene>
    <name evidence="15" type="ORF">ONE63_007116</name>
</gene>
<comment type="subcellular location">
    <subcellularLocation>
        <location evidence="1">Mitochondrion inner membrane</location>
    </subcellularLocation>
    <subcellularLocation>
        <location evidence="2">Mitochondrion intermembrane space</location>
    </subcellularLocation>
</comment>
<evidence type="ECO:0000256" key="13">
    <source>
        <dbReference type="ARBA" id="ARBA00038333"/>
    </source>
</evidence>
<dbReference type="InterPro" id="IPR002048">
    <property type="entry name" value="EF_hand_dom"/>
</dbReference>
<keyword evidence="16" id="KW-1185">Reference proteome</keyword>
<evidence type="ECO:0000256" key="10">
    <source>
        <dbReference type="ARBA" id="ARBA00023065"/>
    </source>
</evidence>
<evidence type="ECO:0000256" key="6">
    <source>
        <dbReference type="ARBA" id="ARBA00022737"/>
    </source>
</evidence>
<dbReference type="PROSITE" id="PS00018">
    <property type="entry name" value="EF_HAND_1"/>
    <property type="match status" value="1"/>
</dbReference>
<evidence type="ECO:0000256" key="1">
    <source>
        <dbReference type="ARBA" id="ARBA00004273"/>
    </source>
</evidence>
<keyword evidence="5" id="KW-0479">Metal-binding</keyword>
<keyword evidence="11" id="KW-0496">Mitochondrion</keyword>
<dbReference type="SUPFAM" id="SSF47473">
    <property type="entry name" value="EF-hand"/>
    <property type="match status" value="2"/>
</dbReference>
<dbReference type="Gene3D" id="1.10.238.10">
    <property type="entry name" value="EF-hand"/>
    <property type="match status" value="2"/>
</dbReference>
<evidence type="ECO:0000256" key="11">
    <source>
        <dbReference type="ARBA" id="ARBA00023128"/>
    </source>
</evidence>
<dbReference type="PANTHER" id="PTHR12294">
    <property type="entry name" value="EF HAND DOMAIN FAMILY A1,A2-RELATED"/>
    <property type="match status" value="1"/>
</dbReference>
<keyword evidence="7" id="KW-0999">Mitochondrion inner membrane</keyword>
<comment type="caution">
    <text evidence="15">The sequence shown here is derived from an EMBL/GenBank/DDBJ whole genome shotgun (WGS) entry which is preliminary data.</text>
</comment>